<evidence type="ECO:0000259" key="2">
    <source>
        <dbReference type="PROSITE" id="PS50110"/>
    </source>
</evidence>
<dbReference type="PROSITE" id="PS50930">
    <property type="entry name" value="HTH_LYTTR"/>
    <property type="match status" value="1"/>
</dbReference>
<dbReference type="FunFam" id="3.40.50.2300:FF:000051">
    <property type="entry name" value="Two-component response regulator yehT"/>
    <property type="match status" value="1"/>
</dbReference>
<dbReference type="Proteomes" id="UP001142592">
    <property type="component" value="Unassembled WGS sequence"/>
</dbReference>
<protein>
    <submittedName>
        <fullName evidence="4">LytTR family DNA-binding domain-containing protein</fullName>
    </submittedName>
</protein>
<keyword evidence="5" id="KW-1185">Reference proteome</keyword>
<dbReference type="SUPFAM" id="SSF52172">
    <property type="entry name" value="CheY-like"/>
    <property type="match status" value="1"/>
</dbReference>
<evidence type="ECO:0000256" key="1">
    <source>
        <dbReference type="PROSITE-ProRule" id="PRU00169"/>
    </source>
</evidence>
<sequence length="254" mass="28578">MLTWKLSYLIMENNVKYNCLIVDDEPPAREVLKRYIAQLPMLHLAGECSNALQAAAMLKSEHIDILFLDIQMPQLSGLELIGALINPPKIILTTAFGQYAVKAFELEVTDYLLKPVSFERFLKAAMKALPDQDSAQQAPVKKGAADFSSPAFLYFRADRKMIKVQLDEIQYVESLKDYVKIHTTRGTVITKLTMASLEAMLPVAAFLRVHRSYLVASDKIDSYTPDEVYISAREIPIGAKYQMQVLAALNCVNR</sequence>
<dbReference type="SMART" id="SM00850">
    <property type="entry name" value="LytTR"/>
    <property type="match status" value="1"/>
</dbReference>
<evidence type="ECO:0000313" key="4">
    <source>
        <dbReference type="EMBL" id="MCX3267449.1"/>
    </source>
</evidence>
<dbReference type="GO" id="GO:0003677">
    <property type="term" value="F:DNA binding"/>
    <property type="evidence" value="ECO:0007669"/>
    <property type="project" value="UniProtKB-KW"/>
</dbReference>
<dbReference type="InterPro" id="IPR011006">
    <property type="entry name" value="CheY-like_superfamily"/>
</dbReference>
<name>A0A9X3IBU4_9SPHI</name>
<dbReference type="SMART" id="SM00448">
    <property type="entry name" value="REC"/>
    <property type="match status" value="1"/>
</dbReference>
<dbReference type="InterPro" id="IPR001789">
    <property type="entry name" value="Sig_transdc_resp-reg_receiver"/>
</dbReference>
<dbReference type="Pfam" id="PF00072">
    <property type="entry name" value="Response_reg"/>
    <property type="match status" value="1"/>
</dbReference>
<comment type="caution">
    <text evidence="4">The sequence shown here is derived from an EMBL/GenBank/DDBJ whole genome shotgun (WGS) entry which is preliminary data.</text>
</comment>
<dbReference type="GO" id="GO:0000156">
    <property type="term" value="F:phosphorelay response regulator activity"/>
    <property type="evidence" value="ECO:0007669"/>
    <property type="project" value="InterPro"/>
</dbReference>
<dbReference type="Pfam" id="PF04397">
    <property type="entry name" value="LytTR"/>
    <property type="match status" value="1"/>
</dbReference>
<dbReference type="PANTHER" id="PTHR37299">
    <property type="entry name" value="TRANSCRIPTIONAL REGULATOR-RELATED"/>
    <property type="match status" value="1"/>
</dbReference>
<keyword evidence="1" id="KW-0597">Phosphoprotein</keyword>
<dbReference type="PROSITE" id="PS50110">
    <property type="entry name" value="RESPONSE_REGULATORY"/>
    <property type="match status" value="1"/>
</dbReference>
<dbReference type="Gene3D" id="2.40.50.1020">
    <property type="entry name" value="LytTr DNA-binding domain"/>
    <property type="match status" value="1"/>
</dbReference>
<dbReference type="EMBL" id="JAPJUH010000008">
    <property type="protein sequence ID" value="MCX3267449.1"/>
    <property type="molecule type" value="Genomic_DNA"/>
</dbReference>
<dbReference type="InterPro" id="IPR007492">
    <property type="entry name" value="LytTR_DNA-bd_dom"/>
</dbReference>
<evidence type="ECO:0000259" key="3">
    <source>
        <dbReference type="PROSITE" id="PS50930"/>
    </source>
</evidence>
<accession>A0A9X3IBU4</accession>
<feature type="domain" description="Response regulatory" evidence="2">
    <location>
        <begin position="18"/>
        <end position="129"/>
    </location>
</feature>
<gene>
    <name evidence="4" type="ORF">OQZ29_22000</name>
</gene>
<dbReference type="Gene3D" id="3.40.50.2300">
    <property type="match status" value="1"/>
</dbReference>
<feature type="domain" description="HTH LytTR-type" evidence="3">
    <location>
        <begin position="153"/>
        <end position="251"/>
    </location>
</feature>
<feature type="modified residue" description="4-aspartylphosphate" evidence="1">
    <location>
        <position position="69"/>
    </location>
</feature>
<evidence type="ECO:0000313" key="5">
    <source>
        <dbReference type="Proteomes" id="UP001142592"/>
    </source>
</evidence>
<proteinExistence type="predicted"/>
<keyword evidence="4" id="KW-0238">DNA-binding</keyword>
<dbReference type="InterPro" id="IPR046947">
    <property type="entry name" value="LytR-like"/>
</dbReference>
<reference evidence="4" key="1">
    <citation type="submission" date="2022-11" db="EMBL/GenBank/DDBJ databases">
        <authorList>
            <person name="Graham C."/>
            <person name="Newman J.D."/>
        </authorList>
    </citation>
    <scope>NUCLEOTIDE SEQUENCE</scope>
    <source>
        <strain evidence="4">DSM 19486</strain>
    </source>
</reference>
<dbReference type="AlphaFoldDB" id="A0A9X3IBU4"/>
<organism evidence="4 5">
    <name type="scientific">Pedobacter agri</name>
    <dbReference type="NCBI Taxonomy" id="454586"/>
    <lineage>
        <taxon>Bacteria</taxon>
        <taxon>Pseudomonadati</taxon>
        <taxon>Bacteroidota</taxon>
        <taxon>Sphingobacteriia</taxon>
        <taxon>Sphingobacteriales</taxon>
        <taxon>Sphingobacteriaceae</taxon>
        <taxon>Pedobacter</taxon>
    </lineage>
</organism>
<dbReference type="PANTHER" id="PTHR37299:SF1">
    <property type="entry name" value="STAGE 0 SPORULATION PROTEIN A HOMOLOG"/>
    <property type="match status" value="1"/>
</dbReference>